<dbReference type="RefSeq" id="WP_230067059.1">
    <property type="nucleotide sequence ID" value="NZ_BAABLL010000008.1"/>
</dbReference>
<evidence type="ECO:0000313" key="1">
    <source>
        <dbReference type="EMBL" id="MFC4266238.1"/>
    </source>
</evidence>
<reference evidence="2" key="1">
    <citation type="journal article" date="2019" name="Int. J. Syst. Evol. Microbiol.">
        <title>The Global Catalogue of Microorganisms (GCM) 10K type strain sequencing project: providing services to taxonomists for standard genome sequencing and annotation.</title>
        <authorList>
            <consortium name="The Broad Institute Genomics Platform"/>
            <consortium name="The Broad Institute Genome Sequencing Center for Infectious Disease"/>
            <person name="Wu L."/>
            <person name="Ma J."/>
        </authorList>
    </citation>
    <scope>NUCLEOTIDE SEQUENCE [LARGE SCALE GENOMIC DNA]</scope>
    <source>
        <strain evidence="2">CGMCC 1.10698</strain>
    </source>
</reference>
<dbReference type="Gene3D" id="3.30.530.20">
    <property type="match status" value="1"/>
</dbReference>
<dbReference type="SUPFAM" id="SSF55961">
    <property type="entry name" value="Bet v1-like"/>
    <property type="match status" value="1"/>
</dbReference>
<dbReference type="EMBL" id="JBHSCQ010000017">
    <property type="protein sequence ID" value="MFC4266238.1"/>
    <property type="molecule type" value="Genomic_DNA"/>
</dbReference>
<protein>
    <submittedName>
        <fullName evidence="1">SRPBCC family protein</fullName>
    </submittedName>
</protein>
<accession>A0ABV8R270</accession>
<dbReference type="InterPro" id="IPR019587">
    <property type="entry name" value="Polyketide_cyclase/dehydratase"/>
</dbReference>
<sequence length="157" mass="17284">MTEFDIDRSAPVLVKQGVTIHAPQDLVWRLLIDVDKWTSWRSDVDSAELMGDFETGQMFRWKTEGLEIDSWIREVLPLRRVAWGGTAQGIVAAHTWLFLPVEGGVRIVTEESWSGKVVDADPASAQSILEAAIALWLSELQQAATGNVVAGKPAGSR</sequence>
<dbReference type="Proteomes" id="UP001595773">
    <property type="component" value="Unassembled WGS sequence"/>
</dbReference>
<proteinExistence type="predicted"/>
<organism evidence="1 2">
    <name type="scientific">Arthrobacter cryoconiti</name>
    <dbReference type="NCBI Taxonomy" id="748907"/>
    <lineage>
        <taxon>Bacteria</taxon>
        <taxon>Bacillati</taxon>
        <taxon>Actinomycetota</taxon>
        <taxon>Actinomycetes</taxon>
        <taxon>Micrococcales</taxon>
        <taxon>Micrococcaceae</taxon>
        <taxon>Arthrobacter</taxon>
    </lineage>
</organism>
<dbReference type="InterPro" id="IPR023393">
    <property type="entry name" value="START-like_dom_sf"/>
</dbReference>
<gene>
    <name evidence="1" type="ORF">ACFOW9_11555</name>
</gene>
<keyword evidence="2" id="KW-1185">Reference proteome</keyword>
<comment type="caution">
    <text evidence="1">The sequence shown here is derived from an EMBL/GenBank/DDBJ whole genome shotgun (WGS) entry which is preliminary data.</text>
</comment>
<name>A0ABV8R270_9MICC</name>
<evidence type="ECO:0000313" key="2">
    <source>
        <dbReference type="Proteomes" id="UP001595773"/>
    </source>
</evidence>
<dbReference type="Pfam" id="PF10604">
    <property type="entry name" value="Polyketide_cyc2"/>
    <property type="match status" value="1"/>
</dbReference>